<keyword evidence="3" id="KW-1185">Reference proteome</keyword>
<keyword evidence="1" id="KW-1133">Transmembrane helix</keyword>
<evidence type="ECO:0000256" key="1">
    <source>
        <dbReference type="SAM" id="Phobius"/>
    </source>
</evidence>
<proteinExistence type="predicted"/>
<reference evidence="2 3" key="1">
    <citation type="submission" date="2024-01" db="EMBL/GenBank/DDBJ databases">
        <title>The genomes of 5 underutilized Papilionoideae crops provide insights into root nodulation and disease resistanc.</title>
        <authorList>
            <person name="Jiang F."/>
        </authorList>
    </citation>
    <scope>NUCLEOTIDE SEQUENCE [LARGE SCALE GENOMIC DNA]</scope>
    <source>
        <strain evidence="2">LVBAO_FW01</strain>
        <tissue evidence="2">Leaves</tissue>
    </source>
</reference>
<feature type="transmembrane region" description="Helical" evidence="1">
    <location>
        <begin position="34"/>
        <end position="56"/>
    </location>
</feature>
<sequence length="100" mass="11423">MDMKRWHKISVFCSDKLPIADCEEGKLKEGRERYLKAVLSLFSLSFNLYLFLYPLFLSTKSDVKSKARPNEAAATKFPLLLNTPKSHSYMGQSHSALVHT</sequence>
<accession>A0AAN9LPT0</accession>
<comment type="caution">
    <text evidence="2">The sequence shown here is derived from an EMBL/GenBank/DDBJ whole genome shotgun (WGS) entry which is preliminary data.</text>
</comment>
<protein>
    <submittedName>
        <fullName evidence="2">Uncharacterized protein</fullName>
    </submittedName>
</protein>
<gene>
    <name evidence="2" type="ORF">VNO77_20737</name>
</gene>
<keyword evidence="1" id="KW-0812">Transmembrane</keyword>
<organism evidence="2 3">
    <name type="scientific">Canavalia gladiata</name>
    <name type="common">Sword bean</name>
    <name type="synonym">Dolichos gladiatus</name>
    <dbReference type="NCBI Taxonomy" id="3824"/>
    <lineage>
        <taxon>Eukaryota</taxon>
        <taxon>Viridiplantae</taxon>
        <taxon>Streptophyta</taxon>
        <taxon>Embryophyta</taxon>
        <taxon>Tracheophyta</taxon>
        <taxon>Spermatophyta</taxon>
        <taxon>Magnoliopsida</taxon>
        <taxon>eudicotyledons</taxon>
        <taxon>Gunneridae</taxon>
        <taxon>Pentapetalae</taxon>
        <taxon>rosids</taxon>
        <taxon>fabids</taxon>
        <taxon>Fabales</taxon>
        <taxon>Fabaceae</taxon>
        <taxon>Papilionoideae</taxon>
        <taxon>50 kb inversion clade</taxon>
        <taxon>NPAAA clade</taxon>
        <taxon>indigoferoid/millettioid clade</taxon>
        <taxon>Phaseoleae</taxon>
        <taxon>Canavalia</taxon>
    </lineage>
</organism>
<keyword evidence="1" id="KW-0472">Membrane</keyword>
<evidence type="ECO:0000313" key="3">
    <source>
        <dbReference type="Proteomes" id="UP001367508"/>
    </source>
</evidence>
<name>A0AAN9LPT0_CANGL</name>
<evidence type="ECO:0000313" key="2">
    <source>
        <dbReference type="EMBL" id="KAK7340045.1"/>
    </source>
</evidence>
<dbReference type="EMBL" id="JAYMYQ010000004">
    <property type="protein sequence ID" value="KAK7340045.1"/>
    <property type="molecule type" value="Genomic_DNA"/>
</dbReference>
<dbReference type="Proteomes" id="UP001367508">
    <property type="component" value="Unassembled WGS sequence"/>
</dbReference>
<dbReference type="AlphaFoldDB" id="A0AAN9LPT0"/>